<organism evidence="2 3">
    <name type="scientific">Aquitalea magnusonii</name>
    <dbReference type="NCBI Taxonomy" id="332411"/>
    <lineage>
        <taxon>Bacteria</taxon>
        <taxon>Pseudomonadati</taxon>
        <taxon>Pseudomonadota</taxon>
        <taxon>Betaproteobacteria</taxon>
        <taxon>Neisseriales</taxon>
        <taxon>Chromobacteriaceae</taxon>
        <taxon>Aquitalea</taxon>
    </lineage>
</organism>
<evidence type="ECO:0000313" key="3">
    <source>
        <dbReference type="Proteomes" id="UP000248395"/>
    </source>
</evidence>
<dbReference type="AlphaFoldDB" id="A0A318JJ46"/>
<dbReference type="InterPro" id="IPR037135">
    <property type="entry name" value="DUF1653-like_dom_sf"/>
</dbReference>
<dbReference type="Pfam" id="PF07866">
    <property type="entry name" value="DUF1653"/>
    <property type="match status" value="1"/>
</dbReference>
<dbReference type="Gene3D" id="2.30.30.320">
    <property type="entry name" value="DUF1653-like domain"/>
    <property type="match status" value="1"/>
</dbReference>
<feature type="domain" description="DUF1653" evidence="1">
    <location>
        <begin position="6"/>
        <end position="66"/>
    </location>
</feature>
<gene>
    <name evidence="2" type="ORF">DFR38_101122</name>
</gene>
<protein>
    <submittedName>
        <fullName evidence="2">Uncharacterized protein DUF1653</fullName>
    </submittedName>
</protein>
<keyword evidence="3" id="KW-1185">Reference proteome</keyword>
<comment type="caution">
    <text evidence="2">The sequence shown here is derived from an EMBL/GenBank/DDBJ whole genome shotgun (WGS) entry which is preliminary data.</text>
</comment>
<accession>A0A318JJ46</accession>
<reference evidence="2 3" key="1">
    <citation type="submission" date="2018-05" db="EMBL/GenBank/DDBJ databases">
        <title>Genomic Encyclopedia of Type Strains, Phase IV (KMG-IV): sequencing the most valuable type-strain genomes for metagenomic binning, comparative biology and taxonomic classification.</title>
        <authorList>
            <person name="Goeker M."/>
        </authorList>
    </citation>
    <scope>NUCLEOTIDE SEQUENCE [LARGE SCALE GENOMIC DNA]</scope>
    <source>
        <strain evidence="2 3">DSM 25134</strain>
    </source>
</reference>
<dbReference type="EMBL" id="QJKC01000001">
    <property type="protein sequence ID" value="PXX51062.1"/>
    <property type="molecule type" value="Genomic_DNA"/>
</dbReference>
<dbReference type="Proteomes" id="UP000248395">
    <property type="component" value="Unassembled WGS sequence"/>
</dbReference>
<sequence length="71" mass="8368">MDIPRGIYRHYRGNLYEVLGLGLHSETHEPMVAYRALYGEYQLWMRPAGMFLETVIHEGESRPRFAPVKLF</sequence>
<name>A0A318JJ46_9NEIS</name>
<evidence type="ECO:0000313" key="2">
    <source>
        <dbReference type="EMBL" id="PXX51062.1"/>
    </source>
</evidence>
<evidence type="ECO:0000259" key="1">
    <source>
        <dbReference type="Pfam" id="PF07866"/>
    </source>
</evidence>
<dbReference type="InterPro" id="IPR023387">
    <property type="entry name" value="DUF1653-like_dom"/>
</dbReference>
<dbReference type="RefSeq" id="WP_059285140.1">
    <property type="nucleotide sequence ID" value="NZ_LNQU01000016.1"/>
</dbReference>
<dbReference type="OrthoDB" id="371169at2"/>
<proteinExistence type="predicted"/>